<dbReference type="InterPro" id="IPR045126">
    <property type="entry name" value="TRAPPC10/Trs130"/>
</dbReference>
<evidence type="ECO:0000259" key="1">
    <source>
        <dbReference type="Pfam" id="PF11817"/>
    </source>
</evidence>
<dbReference type="InterPro" id="IPR011990">
    <property type="entry name" value="TPR-like_helical_dom_sf"/>
</dbReference>
<accession>A0AAD9NC19</accession>
<dbReference type="Pfam" id="PF23604">
    <property type="entry name" value="Ig_TRAPPC10"/>
    <property type="match status" value="1"/>
</dbReference>
<dbReference type="SUPFAM" id="SSF48452">
    <property type="entry name" value="TPR-like"/>
    <property type="match status" value="1"/>
</dbReference>
<name>A0AAD9NC19_9ANNE</name>
<proteinExistence type="predicted"/>
<dbReference type="InterPro" id="IPR021773">
    <property type="entry name" value="TPC11"/>
</dbReference>
<dbReference type="InterPro" id="IPR056917">
    <property type="entry name" value="Ig_TRAPPC10"/>
</dbReference>
<evidence type="ECO:0008006" key="6">
    <source>
        <dbReference type="Google" id="ProtNLM"/>
    </source>
</evidence>
<dbReference type="Pfam" id="PF12584">
    <property type="entry name" value="TRAPPC10"/>
    <property type="match status" value="1"/>
</dbReference>
<evidence type="ECO:0000259" key="2">
    <source>
        <dbReference type="Pfam" id="PF12584"/>
    </source>
</evidence>
<dbReference type="InterPro" id="IPR022233">
    <property type="entry name" value="TRAPPC10/Trs130_C"/>
</dbReference>
<dbReference type="EMBL" id="JAODUP010000093">
    <property type="protein sequence ID" value="KAK2162701.1"/>
    <property type="molecule type" value="Genomic_DNA"/>
</dbReference>
<feature type="domain" description="TRAPPC10 Ig-like" evidence="3">
    <location>
        <begin position="453"/>
        <end position="559"/>
    </location>
</feature>
<dbReference type="PANTHER" id="PTHR13251:SF3">
    <property type="entry name" value="TRAFFICKING PROTEIN PARTICLE COMPLEX SUBUNIT 10"/>
    <property type="match status" value="1"/>
</dbReference>
<evidence type="ECO:0000313" key="5">
    <source>
        <dbReference type="Proteomes" id="UP001208570"/>
    </source>
</evidence>
<dbReference type="Proteomes" id="UP001208570">
    <property type="component" value="Unassembled WGS sequence"/>
</dbReference>
<dbReference type="GO" id="GO:0034498">
    <property type="term" value="P:early endosome to Golgi transport"/>
    <property type="evidence" value="ECO:0007669"/>
    <property type="project" value="TreeGrafter"/>
</dbReference>
<dbReference type="GO" id="GO:0006891">
    <property type="term" value="P:intra-Golgi vesicle-mediated transport"/>
    <property type="evidence" value="ECO:0007669"/>
    <property type="project" value="TreeGrafter"/>
</dbReference>
<keyword evidence="5" id="KW-1185">Reference proteome</keyword>
<reference evidence="4" key="1">
    <citation type="journal article" date="2023" name="Mol. Biol. Evol.">
        <title>Third-Generation Sequencing Reveals the Adaptive Role of the Epigenome in Three Deep-Sea Polychaetes.</title>
        <authorList>
            <person name="Perez M."/>
            <person name="Aroh O."/>
            <person name="Sun Y."/>
            <person name="Lan Y."/>
            <person name="Juniper S.K."/>
            <person name="Young C.R."/>
            <person name="Angers B."/>
            <person name="Qian P.Y."/>
        </authorList>
    </citation>
    <scope>NUCLEOTIDE SEQUENCE</scope>
    <source>
        <strain evidence="4">P08H-3</strain>
    </source>
</reference>
<dbReference type="PANTHER" id="PTHR13251">
    <property type="entry name" value="EPILEPSY HOLOPROSENCEPHALY CANDIDATE 1/TMEM1"/>
    <property type="match status" value="1"/>
</dbReference>
<dbReference type="AlphaFoldDB" id="A0AAD9NC19"/>
<protein>
    <recommendedName>
        <fullName evidence="6">Trafficking protein particle complex subunit 11</fullName>
    </recommendedName>
</protein>
<dbReference type="GO" id="GO:0005829">
    <property type="term" value="C:cytosol"/>
    <property type="evidence" value="ECO:0007669"/>
    <property type="project" value="GOC"/>
</dbReference>
<feature type="domain" description="TRAPPC10/Trs130 C-terminal" evidence="2">
    <location>
        <begin position="638"/>
        <end position="809"/>
    </location>
</feature>
<evidence type="ECO:0000259" key="3">
    <source>
        <dbReference type="Pfam" id="PF23604"/>
    </source>
</evidence>
<feature type="domain" description="Trafficking protein particle complex subunit 11" evidence="1">
    <location>
        <begin position="121"/>
        <end position="207"/>
    </location>
</feature>
<gene>
    <name evidence="4" type="ORF">LSH36_93g03005</name>
</gene>
<organism evidence="4 5">
    <name type="scientific">Paralvinella palmiformis</name>
    <dbReference type="NCBI Taxonomy" id="53620"/>
    <lineage>
        <taxon>Eukaryota</taxon>
        <taxon>Metazoa</taxon>
        <taxon>Spiralia</taxon>
        <taxon>Lophotrochozoa</taxon>
        <taxon>Annelida</taxon>
        <taxon>Polychaeta</taxon>
        <taxon>Sedentaria</taxon>
        <taxon>Canalipalpata</taxon>
        <taxon>Terebellida</taxon>
        <taxon>Terebelliformia</taxon>
        <taxon>Alvinellidae</taxon>
        <taxon>Paralvinella</taxon>
    </lineage>
</organism>
<comment type="caution">
    <text evidence="4">The sequence shown here is derived from an EMBL/GenBank/DDBJ whole genome shotgun (WGS) entry which is preliminary data.</text>
</comment>
<sequence length="823" mass="93889">MVLMWKLNNDLPSYVIENIYTSYIRPQLEYAIVLCHICTKDQAHRLETCQRQPAIASTRAIRRTNREIQELGVLCGLFPDDITSSHQLHLVVDLISGLNKDTEPINKLKEALSSKEAFQKYYLELSELAMGTYKIIGRVRCARQIGRHLADYYMKLGEWQKAESFLQDALKVYKREGWDMLADQMQVDIARCHRELKNNQKLVRSTLHIACSEFLPEEVRHSAQKEVISLAQDLRDCPLLVSCQPVFWIEKVLPADDCFILHHQCHVYLTLKSMLPDPVHCNAVRISATLQPTSYNNSRRGINLTEARKRSTRRRRHSSTTSVSGIEFYNHVQQSLETQNQLLDLSLQIEKRADNKTITTAGITHHGQLIRMDSNPQGHKEQQLVKEDFEFVFEATGVDLMPGDNKVDLCGQFTEKGWYRLDQLSLEIKGIEFLKHLTQEYVSFRVIRNEPAIMLIPHDEHVFAGLPQMFTLALKTGSYEIPEGSELHLTLPDTLIFNGHDIKDGILKLPRCQPNQEVNINIEVFAALPVGEVHEQKIHKEIQIICPVLSKHFELELEFLHPFRISHKLQTAGTRKFLQVLIEGVKSTKLTLHHQSIVTESNDVQLLPLNGTDQCLTVSSDLSVSYVWQLKNNTADHPSLPCLFTVQYRTDLDTVSRPLQMRFDLIDYVTLLTVKSEVSPSEGSSSMCEAGHSCELHIIIYALPDYCPPRKYKLMYEVNSEPDLWAVTGKTTGVFELCDRMYESSLDVIPLVGGHLPLPQVKLVKYQAFANEHALPAEELSTGEEFSKIIPFSPGQVYNISLAEHIYVIPAPNKNHIDITMVT</sequence>
<dbReference type="GO" id="GO:1990071">
    <property type="term" value="C:TRAPPII protein complex"/>
    <property type="evidence" value="ECO:0007669"/>
    <property type="project" value="InterPro"/>
</dbReference>
<evidence type="ECO:0000313" key="4">
    <source>
        <dbReference type="EMBL" id="KAK2162701.1"/>
    </source>
</evidence>
<dbReference type="Pfam" id="PF11817">
    <property type="entry name" value="Foie-gras_1"/>
    <property type="match status" value="1"/>
</dbReference>